<feature type="region of interest" description="Disordered" evidence="1">
    <location>
        <begin position="1"/>
        <end position="20"/>
    </location>
</feature>
<organism evidence="2 3">
    <name type="scientific">Haliangium ochraceum (strain DSM 14365 / JCM 11303 / SMP-2)</name>
    <dbReference type="NCBI Taxonomy" id="502025"/>
    <lineage>
        <taxon>Bacteria</taxon>
        <taxon>Pseudomonadati</taxon>
        <taxon>Myxococcota</taxon>
        <taxon>Polyangia</taxon>
        <taxon>Haliangiales</taxon>
        <taxon>Kofleriaceae</taxon>
        <taxon>Haliangium</taxon>
    </lineage>
</organism>
<evidence type="ECO:0000313" key="3">
    <source>
        <dbReference type="Proteomes" id="UP000001880"/>
    </source>
</evidence>
<accession>D0LLE2</accession>
<evidence type="ECO:0008006" key="4">
    <source>
        <dbReference type="Google" id="ProtNLM"/>
    </source>
</evidence>
<keyword evidence="3" id="KW-1185">Reference proteome</keyword>
<dbReference type="HOGENOM" id="CLU_1324864_0_0_7"/>
<sequence>MSSSSAVFAQSSDVSPADDDGARPWALSGIASVGIDDKGSAIGRVSAGGLMRFGKLAPEFHISLDGFLRTSDAQGTQALSLSIADIGVRYAFLDPSFVGPFGTFGLGYGLFIGGSNQITLDSDAESCAGFPDNDCSFDVNRQLTGRLGLGWGLGSGDDASMALRLDLSAWWYSVTDEQPPGKPIAEDVKKPHIALSVLLGLELLRWQ</sequence>
<gene>
    <name evidence="2" type="ordered locus">Hoch_6163</name>
</gene>
<name>D0LLE2_HALO1</name>
<reference evidence="2 3" key="1">
    <citation type="journal article" date="2010" name="Stand. Genomic Sci.">
        <title>Complete genome sequence of Haliangium ochraceum type strain (SMP-2).</title>
        <authorList>
            <consortium name="US DOE Joint Genome Institute (JGI-PGF)"/>
            <person name="Ivanova N."/>
            <person name="Daum C."/>
            <person name="Lang E."/>
            <person name="Abt B."/>
            <person name="Kopitz M."/>
            <person name="Saunders E."/>
            <person name="Lapidus A."/>
            <person name="Lucas S."/>
            <person name="Glavina Del Rio T."/>
            <person name="Nolan M."/>
            <person name="Tice H."/>
            <person name="Copeland A."/>
            <person name="Cheng J.F."/>
            <person name="Chen F."/>
            <person name="Bruce D."/>
            <person name="Goodwin L."/>
            <person name="Pitluck S."/>
            <person name="Mavromatis K."/>
            <person name="Pati A."/>
            <person name="Mikhailova N."/>
            <person name="Chen A."/>
            <person name="Palaniappan K."/>
            <person name="Land M."/>
            <person name="Hauser L."/>
            <person name="Chang Y.J."/>
            <person name="Jeffries C.D."/>
            <person name="Detter J.C."/>
            <person name="Brettin T."/>
            <person name="Rohde M."/>
            <person name="Goker M."/>
            <person name="Bristow J."/>
            <person name="Markowitz V."/>
            <person name="Eisen J.A."/>
            <person name="Hugenholtz P."/>
            <person name="Kyrpides N.C."/>
            <person name="Klenk H.P."/>
        </authorList>
    </citation>
    <scope>NUCLEOTIDE SEQUENCE [LARGE SCALE GENOMIC DNA]</scope>
    <source>
        <strain evidence="3">DSM 14365 / CIP 107738 / JCM 11303 / AJ 13395 / SMP-2</strain>
    </source>
</reference>
<evidence type="ECO:0000313" key="2">
    <source>
        <dbReference type="EMBL" id="ACY18638.1"/>
    </source>
</evidence>
<evidence type="ECO:0000256" key="1">
    <source>
        <dbReference type="SAM" id="MobiDB-lite"/>
    </source>
</evidence>
<feature type="compositionally biased region" description="Low complexity" evidence="1">
    <location>
        <begin position="1"/>
        <end position="15"/>
    </location>
</feature>
<dbReference type="RefSeq" id="WP_012831230.1">
    <property type="nucleotide sequence ID" value="NC_013440.1"/>
</dbReference>
<dbReference type="AlphaFoldDB" id="D0LLE2"/>
<dbReference type="STRING" id="502025.Hoch_6163"/>
<proteinExistence type="predicted"/>
<dbReference type="EMBL" id="CP001804">
    <property type="protein sequence ID" value="ACY18638.1"/>
    <property type="molecule type" value="Genomic_DNA"/>
</dbReference>
<dbReference type="Proteomes" id="UP000001880">
    <property type="component" value="Chromosome"/>
</dbReference>
<protein>
    <recommendedName>
        <fullName evidence="4">Outer membrane protein beta-barrel domain-containing protein</fullName>
    </recommendedName>
</protein>
<dbReference type="KEGG" id="hoh:Hoch_6163"/>